<dbReference type="AlphaFoldDB" id="A0A6P5RQH2"/>
<dbReference type="GeneID" id="110747456"/>
<evidence type="ECO:0000313" key="1">
    <source>
        <dbReference type="Proteomes" id="UP000515124"/>
    </source>
</evidence>
<name>A0A6P5RQH2_PRUAV</name>
<sequence>MYKGLCNSLFINENHTSFTNSKEMEAQVSDLGKTMQAGEPSKTTTVHRDKMLSVDGSFSKETLAGSAQELTATIEDVEMRGNGDENMIESHQLQESIVQYQDIVCPKVVSVAGTTITEEVFGRVDLESGPSDQADSNAVDVLVAKGDESLGRDNYATTSNPEKSMGVAFETGNDSDAGSFPDIVDVDPESDFELCKNFCCVQFVL</sequence>
<protein>
    <submittedName>
        <fullName evidence="2">Uncharacterized protein LOC110747456</fullName>
    </submittedName>
</protein>
<evidence type="ECO:0000313" key="2">
    <source>
        <dbReference type="RefSeq" id="XP_021803321.1"/>
    </source>
</evidence>
<proteinExistence type="predicted"/>
<keyword evidence="1" id="KW-1185">Reference proteome</keyword>
<gene>
    <name evidence="2" type="primary">LOC110747456</name>
</gene>
<dbReference type="Proteomes" id="UP000515124">
    <property type="component" value="Unplaced"/>
</dbReference>
<accession>A0A6P5RQH2</accession>
<reference evidence="2" key="1">
    <citation type="submission" date="2025-08" db="UniProtKB">
        <authorList>
            <consortium name="RefSeq"/>
        </authorList>
    </citation>
    <scope>IDENTIFICATION</scope>
</reference>
<organism evidence="1 2">
    <name type="scientific">Prunus avium</name>
    <name type="common">Cherry</name>
    <name type="synonym">Cerasus avium</name>
    <dbReference type="NCBI Taxonomy" id="42229"/>
    <lineage>
        <taxon>Eukaryota</taxon>
        <taxon>Viridiplantae</taxon>
        <taxon>Streptophyta</taxon>
        <taxon>Embryophyta</taxon>
        <taxon>Tracheophyta</taxon>
        <taxon>Spermatophyta</taxon>
        <taxon>Magnoliopsida</taxon>
        <taxon>eudicotyledons</taxon>
        <taxon>Gunneridae</taxon>
        <taxon>Pentapetalae</taxon>
        <taxon>rosids</taxon>
        <taxon>fabids</taxon>
        <taxon>Rosales</taxon>
        <taxon>Rosaceae</taxon>
        <taxon>Amygdaloideae</taxon>
        <taxon>Amygdaleae</taxon>
        <taxon>Prunus</taxon>
    </lineage>
</organism>
<dbReference type="KEGG" id="pavi:110747456"/>
<dbReference type="RefSeq" id="XP_021803321.1">
    <property type="nucleotide sequence ID" value="XM_021947629.1"/>
</dbReference>